<name>A0A9W6JWI4_9HYPH</name>
<proteinExistence type="predicted"/>
<dbReference type="EMBL" id="BSFM01000008">
    <property type="protein sequence ID" value="GLK83579.1"/>
    <property type="molecule type" value="Genomic_DNA"/>
</dbReference>
<feature type="transmembrane region" description="Helical" evidence="1">
    <location>
        <begin position="35"/>
        <end position="54"/>
    </location>
</feature>
<keyword evidence="1" id="KW-1133">Transmembrane helix</keyword>
<comment type="caution">
    <text evidence="2">The sequence shown here is derived from an EMBL/GenBank/DDBJ whole genome shotgun (WGS) entry which is preliminary data.</text>
</comment>
<reference evidence="2" key="1">
    <citation type="journal article" date="2014" name="Int. J. Syst. Evol. Microbiol.">
        <title>Complete genome sequence of Corynebacterium casei LMG S-19264T (=DSM 44701T), isolated from a smear-ripened cheese.</title>
        <authorList>
            <consortium name="US DOE Joint Genome Institute (JGI-PGF)"/>
            <person name="Walter F."/>
            <person name="Albersmeier A."/>
            <person name="Kalinowski J."/>
            <person name="Ruckert C."/>
        </authorList>
    </citation>
    <scope>NUCLEOTIDE SEQUENCE</scope>
    <source>
        <strain evidence="2">VKM B-2789</strain>
    </source>
</reference>
<reference evidence="2" key="2">
    <citation type="submission" date="2023-01" db="EMBL/GenBank/DDBJ databases">
        <authorList>
            <person name="Sun Q."/>
            <person name="Evtushenko L."/>
        </authorList>
    </citation>
    <scope>NUCLEOTIDE SEQUENCE</scope>
    <source>
        <strain evidence="2">VKM B-2789</strain>
    </source>
</reference>
<evidence type="ECO:0000256" key="1">
    <source>
        <dbReference type="SAM" id="Phobius"/>
    </source>
</evidence>
<dbReference type="AlphaFoldDB" id="A0A9W6JWI4"/>
<evidence type="ECO:0000313" key="3">
    <source>
        <dbReference type="Proteomes" id="UP001143330"/>
    </source>
</evidence>
<gene>
    <name evidence="2" type="ORF">GCM10017653_16480</name>
</gene>
<evidence type="ECO:0000313" key="2">
    <source>
        <dbReference type="EMBL" id="GLK83579.1"/>
    </source>
</evidence>
<feature type="transmembrane region" description="Helical" evidence="1">
    <location>
        <begin position="7"/>
        <end position="29"/>
    </location>
</feature>
<organism evidence="2 3">
    <name type="scientific">Ancylobacter defluvii</name>
    <dbReference type="NCBI Taxonomy" id="1282440"/>
    <lineage>
        <taxon>Bacteria</taxon>
        <taxon>Pseudomonadati</taxon>
        <taxon>Pseudomonadota</taxon>
        <taxon>Alphaproteobacteria</taxon>
        <taxon>Hyphomicrobiales</taxon>
        <taxon>Xanthobacteraceae</taxon>
        <taxon>Ancylobacter</taxon>
    </lineage>
</organism>
<sequence length="57" mass="5632">MQVRGYGPYIAGAALGLVVALALSAGLGLSGTPQLLLFAVLPALGGAVAERLVAARR</sequence>
<keyword evidence="3" id="KW-1185">Reference proteome</keyword>
<keyword evidence="1" id="KW-0472">Membrane</keyword>
<accession>A0A9W6JWI4</accession>
<protein>
    <submittedName>
        <fullName evidence="2">Uncharacterized protein</fullName>
    </submittedName>
</protein>
<dbReference type="Proteomes" id="UP001143330">
    <property type="component" value="Unassembled WGS sequence"/>
</dbReference>
<keyword evidence="1" id="KW-0812">Transmembrane</keyword>